<evidence type="ECO:0000313" key="2">
    <source>
        <dbReference type="Proteomes" id="UP000325315"/>
    </source>
</evidence>
<sequence>MPHLKPTCNSAVWVALKANFEEFGQLELLIFLKFLKHFLGNDGFVKHMMENENFHNVFDFLPERRNARGNVLYVPEREEVTVLLFRPMVARHNDCSLLPSVTRDKQLAKPLARMGATVTGIDAIEKNIKIARLHVPPEVWDGHVGFVSKEMIQTHCPAPASNIQIHPVLMLIGFIILRGEGMCEEVNGIKVLQMETAAGATIRV</sequence>
<proteinExistence type="predicted"/>
<keyword evidence="2" id="KW-1185">Reference proteome</keyword>
<gene>
    <name evidence="1" type="ORF">EPI10_030241</name>
</gene>
<organism evidence="1 2">
    <name type="scientific">Gossypium australe</name>
    <dbReference type="NCBI Taxonomy" id="47621"/>
    <lineage>
        <taxon>Eukaryota</taxon>
        <taxon>Viridiplantae</taxon>
        <taxon>Streptophyta</taxon>
        <taxon>Embryophyta</taxon>
        <taxon>Tracheophyta</taxon>
        <taxon>Spermatophyta</taxon>
        <taxon>Magnoliopsida</taxon>
        <taxon>eudicotyledons</taxon>
        <taxon>Gunneridae</taxon>
        <taxon>Pentapetalae</taxon>
        <taxon>rosids</taxon>
        <taxon>malvids</taxon>
        <taxon>Malvales</taxon>
        <taxon>Malvaceae</taxon>
        <taxon>Malvoideae</taxon>
        <taxon>Gossypium</taxon>
    </lineage>
</organism>
<dbReference type="AlphaFoldDB" id="A0A5B6WXX4"/>
<reference evidence="2" key="1">
    <citation type="journal article" date="2019" name="Plant Biotechnol. J.">
        <title>Genome sequencing of the Australian wild diploid species Gossypium australe highlights disease resistance and delayed gland morphogenesis.</title>
        <authorList>
            <person name="Cai Y."/>
            <person name="Cai X."/>
            <person name="Wang Q."/>
            <person name="Wang P."/>
            <person name="Zhang Y."/>
            <person name="Cai C."/>
            <person name="Xu Y."/>
            <person name="Wang K."/>
            <person name="Zhou Z."/>
            <person name="Wang C."/>
            <person name="Geng S."/>
            <person name="Li B."/>
            <person name="Dong Q."/>
            <person name="Hou Y."/>
            <person name="Wang H."/>
            <person name="Ai P."/>
            <person name="Liu Z."/>
            <person name="Yi F."/>
            <person name="Sun M."/>
            <person name="An G."/>
            <person name="Cheng J."/>
            <person name="Zhang Y."/>
            <person name="Shi Q."/>
            <person name="Xie Y."/>
            <person name="Shi X."/>
            <person name="Chang Y."/>
            <person name="Huang F."/>
            <person name="Chen Y."/>
            <person name="Hong S."/>
            <person name="Mi L."/>
            <person name="Sun Q."/>
            <person name="Zhang L."/>
            <person name="Zhou B."/>
            <person name="Peng R."/>
            <person name="Zhang X."/>
            <person name="Liu F."/>
        </authorList>
    </citation>
    <scope>NUCLEOTIDE SEQUENCE [LARGE SCALE GENOMIC DNA]</scope>
    <source>
        <strain evidence="2">cv. PA1801</strain>
    </source>
</reference>
<evidence type="ECO:0000313" key="1">
    <source>
        <dbReference type="EMBL" id="KAA3486318.1"/>
    </source>
</evidence>
<name>A0A5B6WXX4_9ROSI</name>
<dbReference type="Proteomes" id="UP000325315">
    <property type="component" value="Unassembled WGS sequence"/>
</dbReference>
<comment type="caution">
    <text evidence="1">The sequence shown here is derived from an EMBL/GenBank/DDBJ whole genome shotgun (WGS) entry which is preliminary data.</text>
</comment>
<accession>A0A5B6WXX4</accession>
<protein>
    <submittedName>
        <fullName evidence="1">Interferon-related developmental regulator 1</fullName>
    </submittedName>
</protein>
<dbReference type="EMBL" id="SMMG02000001">
    <property type="protein sequence ID" value="KAA3486318.1"/>
    <property type="molecule type" value="Genomic_DNA"/>
</dbReference>